<sequence>MEASSALFSDVQTVLEIAGIVGILVAGLGYYFRSRLIESRRTVLAGCLFMGTLFLLIWIERQLLVDPDVNDLMSAFAGPLDGLLFVATLVVFWLLLAGMTLPALWLFVRELSVSPTLGLFAVTYNVFWAMFTVSHESNSLIIHFGLVLPVILVGTLLLAGLEFGVLRIVGHS</sequence>
<evidence type="ECO:0000256" key="1">
    <source>
        <dbReference type="SAM" id="Phobius"/>
    </source>
</evidence>
<feature type="transmembrane region" description="Helical" evidence="1">
    <location>
        <begin position="83"/>
        <end position="108"/>
    </location>
</feature>
<accession>A0A9Q4Q1X6</accession>
<keyword evidence="3" id="KW-1185">Reference proteome</keyword>
<gene>
    <name evidence="2" type="ORF">NDI89_03980</name>
</gene>
<reference evidence="2" key="1">
    <citation type="submission" date="2022-06" db="EMBL/GenBank/DDBJ databases">
        <title>Natrinema sp. a new haloarchaeum isolate from saline soil.</title>
        <authorList>
            <person name="Strakova D."/>
            <person name="Galisteo C."/>
            <person name="Sanchez-Porro C."/>
            <person name="Ventosa A."/>
        </authorList>
    </citation>
    <scope>NUCLEOTIDE SEQUENCE</scope>
    <source>
        <strain evidence="2">S1CR25-10</strain>
    </source>
</reference>
<organism evidence="2 3">
    <name type="scientific">Natrinema salsiterrestre</name>
    <dbReference type="NCBI Taxonomy" id="2950540"/>
    <lineage>
        <taxon>Archaea</taxon>
        <taxon>Methanobacteriati</taxon>
        <taxon>Methanobacteriota</taxon>
        <taxon>Stenosarchaea group</taxon>
        <taxon>Halobacteria</taxon>
        <taxon>Halobacteriales</taxon>
        <taxon>Natrialbaceae</taxon>
        <taxon>Natrinema</taxon>
    </lineage>
</organism>
<keyword evidence="1" id="KW-0812">Transmembrane</keyword>
<dbReference type="Proteomes" id="UP001154061">
    <property type="component" value="Unassembled WGS sequence"/>
</dbReference>
<dbReference type="RefSeq" id="WP_277520220.1">
    <property type="nucleotide sequence ID" value="NZ_JAMQOT010000001.1"/>
</dbReference>
<feature type="transmembrane region" description="Helical" evidence="1">
    <location>
        <begin position="12"/>
        <end position="31"/>
    </location>
</feature>
<dbReference type="EMBL" id="JAMQOT010000001">
    <property type="protein sequence ID" value="MDF9744738.1"/>
    <property type="molecule type" value="Genomic_DNA"/>
</dbReference>
<proteinExistence type="predicted"/>
<feature type="transmembrane region" description="Helical" evidence="1">
    <location>
        <begin position="115"/>
        <end position="134"/>
    </location>
</feature>
<evidence type="ECO:0000313" key="2">
    <source>
        <dbReference type="EMBL" id="MDF9744738.1"/>
    </source>
</evidence>
<keyword evidence="1" id="KW-1133">Transmembrane helix</keyword>
<evidence type="ECO:0000313" key="3">
    <source>
        <dbReference type="Proteomes" id="UP001154061"/>
    </source>
</evidence>
<keyword evidence="1" id="KW-0472">Membrane</keyword>
<dbReference type="AlphaFoldDB" id="A0A9Q4Q1X6"/>
<protein>
    <submittedName>
        <fullName evidence="2">Uncharacterized protein</fullName>
    </submittedName>
</protein>
<feature type="transmembrane region" description="Helical" evidence="1">
    <location>
        <begin position="43"/>
        <end position="63"/>
    </location>
</feature>
<name>A0A9Q4Q1X6_9EURY</name>
<comment type="caution">
    <text evidence="2">The sequence shown here is derived from an EMBL/GenBank/DDBJ whole genome shotgun (WGS) entry which is preliminary data.</text>
</comment>
<feature type="transmembrane region" description="Helical" evidence="1">
    <location>
        <begin position="140"/>
        <end position="166"/>
    </location>
</feature>